<dbReference type="SMART" id="SM00312">
    <property type="entry name" value="PX"/>
    <property type="match status" value="1"/>
</dbReference>
<comment type="caution">
    <text evidence="2">The sequence shown here is derived from an EMBL/GenBank/DDBJ whole genome shotgun (WGS) entry which is preliminary data.</text>
</comment>
<dbReference type="Pfam" id="PF00787">
    <property type="entry name" value="PX"/>
    <property type="match status" value="1"/>
</dbReference>
<dbReference type="EMBL" id="MPUH01000249">
    <property type="protein sequence ID" value="OMJ85057.1"/>
    <property type="molecule type" value="Genomic_DNA"/>
</dbReference>
<dbReference type="SUPFAM" id="SSF64268">
    <property type="entry name" value="PX domain"/>
    <property type="match status" value="1"/>
</dbReference>
<sequence length="221" mass="25920">MVLQAFIRNCTIIEKHAEYSIEIKDNSTGEAWEFCRRYSVLRKWHDFSSLALKSLPIFPKKKLFGNLNPLFLEKRRKELEVYINSIIFLYEHPVIKSFIKPNDRKNLSPSYIENESKKSGHHDKSKNTLQKIATKTMENMIDLSDLASTSSEKNPISKTVYEKMIFPLSDKNIPTGSNENIESLYKSVHENGHWVRKKFRHAKKVYQSHISEKIIENNLFN</sequence>
<dbReference type="OrthoDB" id="296792at2759"/>
<dbReference type="PROSITE" id="PS50195">
    <property type="entry name" value="PX"/>
    <property type="match status" value="1"/>
</dbReference>
<organism evidence="2 3">
    <name type="scientific">Stentor coeruleus</name>
    <dbReference type="NCBI Taxonomy" id="5963"/>
    <lineage>
        <taxon>Eukaryota</taxon>
        <taxon>Sar</taxon>
        <taxon>Alveolata</taxon>
        <taxon>Ciliophora</taxon>
        <taxon>Postciliodesmatophora</taxon>
        <taxon>Heterotrichea</taxon>
        <taxon>Heterotrichida</taxon>
        <taxon>Stentoridae</taxon>
        <taxon>Stentor</taxon>
    </lineage>
</organism>
<dbReference type="InterPro" id="IPR036871">
    <property type="entry name" value="PX_dom_sf"/>
</dbReference>
<reference evidence="2 3" key="1">
    <citation type="submission" date="2016-11" db="EMBL/GenBank/DDBJ databases">
        <title>The macronuclear genome of Stentor coeruleus: a giant cell with tiny introns.</title>
        <authorList>
            <person name="Slabodnick M."/>
            <person name="Ruby J.G."/>
            <person name="Reiff S.B."/>
            <person name="Swart E.C."/>
            <person name="Gosai S."/>
            <person name="Prabakaran S."/>
            <person name="Witkowska E."/>
            <person name="Larue G.E."/>
            <person name="Fisher S."/>
            <person name="Freeman R.M."/>
            <person name="Gunawardena J."/>
            <person name="Chu W."/>
            <person name="Stover N.A."/>
            <person name="Gregory B.D."/>
            <person name="Nowacki M."/>
            <person name="Derisi J."/>
            <person name="Roy S.W."/>
            <person name="Marshall W.F."/>
            <person name="Sood P."/>
        </authorList>
    </citation>
    <scope>NUCLEOTIDE SEQUENCE [LARGE SCALE GENOMIC DNA]</scope>
    <source>
        <strain evidence="2">WM001</strain>
    </source>
</reference>
<dbReference type="AlphaFoldDB" id="A0A1R2C7S4"/>
<accession>A0A1R2C7S4</accession>
<gene>
    <name evidence="2" type="ORF">SteCoe_13712</name>
</gene>
<name>A0A1R2C7S4_9CILI</name>
<evidence type="ECO:0000313" key="2">
    <source>
        <dbReference type="EMBL" id="OMJ85057.1"/>
    </source>
</evidence>
<keyword evidence="3" id="KW-1185">Reference proteome</keyword>
<dbReference type="Gene3D" id="3.30.1520.10">
    <property type="entry name" value="Phox-like domain"/>
    <property type="match status" value="1"/>
</dbReference>
<proteinExistence type="predicted"/>
<protein>
    <recommendedName>
        <fullName evidence="1">PX domain-containing protein</fullName>
    </recommendedName>
</protein>
<evidence type="ECO:0000313" key="3">
    <source>
        <dbReference type="Proteomes" id="UP000187209"/>
    </source>
</evidence>
<dbReference type="Proteomes" id="UP000187209">
    <property type="component" value="Unassembled WGS sequence"/>
</dbReference>
<dbReference type="GO" id="GO:0035091">
    <property type="term" value="F:phosphatidylinositol binding"/>
    <property type="evidence" value="ECO:0007669"/>
    <property type="project" value="InterPro"/>
</dbReference>
<evidence type="ECO:0000259" key="1">
    <source>
        <dbReference type="PROSITE" id="PS50195"/>
    </source>
</evidence>
<dbReference type="InterPro" id="IPR001683">
    <property type="entry name" value="PX_dom"/>
</dbReference>
<feature type="domain" description="PX" evidence="1">
    <location>
        <begin position="1"/>
        <end position="118"/>
    </location>
</feature>